<dbReference type="STRING" id="3775.A0A1Q3C4B1"/>
<dbReference type="InterPro" id="IPR029063">
    <property type="entry name" value="SAM-dependent_MTases_sf"/>
</dbReference>
<dbReference type="PROSITE" id="PS51683">
    <property type="entry name" value="SAM_OMT_II"/>
    <property type="match status" value="1"/>
</dbReference>
<evidence type="ECO:0000256" key="4">
    <source>
        <dbReference type="PIRSR" id="PIRSR005739-1"/>
    </source>
</evidence>
<dbReference type="Pfam" id="PF00891">
    <property type="entry name" value="Methyltransf_2"/>
    <property type="match status" value="1"/>
</dbReference>
<evidence type="ECO:0000259" key="6">
    <source>
        <dbReference type="Pfam" id="PF08100"/>
    </source>
</evidence>
<evidence type="ECO:0000259" key="5">
    <source>
        <dbReference type="Pfam" id="PF00891"/>
    </source>
</evidence>
<feature type="domain" description="O-methyltransferase C-terminal" evidence="5">
    <location>
        <begin position="134"/>
        <end position="339"/>
    </location>
</feature>
<dbReference type="SUPFAM" id="SSF53335">
    <property type="entry name" value="S-adenosyl-L-methionine-dependent methyltransferases"/>
    <property type="match status" value="1"/>
</dbReference>
<dbReference type="OrthoDB" id="1606438at2759"/>
<dbReference type="GO" id="GO:0008171">
    <property type="term" value="F:O-methyltransferase activity"/>
    <property type="evidence" value="ECO:0007669"/>
    <property type="project" value="InterPro"/>
</dbReference>
<dbReference type="Gene3D" id="1.10.10.10">
    <property type="entry name" value="Winged helix-like DNA-binding domain superfamily/Winged helix DNA-binding domain"/>
    <property type="match status" value="1"/>
</dbReference>
<organism evidence="7 8">
    <name type="scientific">Cephalotus follicularis</name>
    <name type="common">Albany pitcher plant</name>
    <dbReference type="NCBI Taxonomy" id="3775"/>
    <lineage>
        <taxon>Eukaryota</taxon>
        <taxon>Viridiplantae</taxon>
        <taxon>Streptophyta</taxon>
        <taxon>Embryophyta</taxon>
        <taxon>Tracheophyta</taxon>
        <taxon>Spermatophyta</taxon>
        <taxon>Magnoliopsida</taxon>
        <taxon>eudicotyledons</taxon>
        <taxon>Gunneridae</taxon>
        <taxon>Pentapetalae</taxon>
        <taxon>rosids</taxon>
        <taxon>fabids</taxon>
        <taxon>Oxalidales</taxon>
        <taxon>Cephalotaceae</taxon>
        <taxon>Cephalotus</taxon>
    </lineage>
</organism>
<sequence>MRTSINEEDNHAQYAMQLASASVLPMVLKATIELGVLDIINSAGPGALLSPSQIASMLPTKDNPDAPFMLDCILRLLASHSILTCSLVSEDHDSKVHRLYGLAPAAKYFIQNQDEGSLAPLINLIQDKTMLNIWYHLKDSVLEGGFPFNRAYGLSAFEYASKDSRFSEIFKCAMIDFNTLFMEKILVTYKGFEGLKSLVDVGGGNGSILQTIISKYPSIKGINYDLATVVENLPSYPGIVHVAGDMFKSIPKGFWFIKQWILHDWNDSNCIKILKNCYEALPANGKVIVVDMVIPEDPEANVAYRSLFQLYMFLMNMNIDRKERTQREYGSLAKEAGFSFIQVPSCAFNFSVVEFNKTM</sequence>
<dbReference type="EMBL" id="BDDD01001310">
    <property type="protein sequence ID" value="GAV75116.1"/>
    <property type="molecule type" value="Genomic_DNA"/>
</dbReference>
<keyword evidence="3" id="KW-0949">S-adenosyl-L-methionine</keyword>
<dbReference type="Proteomes" id="UP000187406">
    <property type="component" value="Unassembled WGS sequence"/>
</dbReference>
<dbReference type="InterPro" id="IPR016461">
    <property type="entry name" value="COMT-like"/>
</dbReference>
<feature type="active site" description="Proton acceptor" evidence="4">
    <location>
        <position position="263"/>
    </location>
</feature>
<keyword evidence="8" id="KW-1185">Reference proteome</keyword>
<accession>A0A1Q3C4B1</accession>
<evidence type="ECO:0000313" key="7">
    <source>
        <dbReference type="EMBL" id="GAV75116.1"/>
    </source>
</evidence>
<dbReference type="InterPro" id="IPR001077">
    <property type="entry name" value="COMT_C"/>
</dbReference>
<protein>
    <submittedName>
        <fullName evidence="7">Methyltransf_2 domain-containing protein/Dimerisation domain-containing protein</fullName>
    </submittedName>
</protein>
<feature type="domain" description="O-methyltransferase dimerisation" evidence="6">
    <location>
        <begin position="16"/>
        <end position="111"/>
    </location>
</feature>
<dbReference type="InParanoid" id="A0A1Q3C4B1"/>
<keyword evidence="1" id="KW-0489">Methyltransferase</keyword>
<dbReference type="PANTHER" id="PTHR11746">
    <property type="entry name" value="O-METHYLTRANSFERASE"/>
    <property type="match status" value="1"/>
</dbReference>
<dbReference type="FunFam" id="1.10.10.10:FF:000357">
    <property type="entry name" value="Caffeic acid 3-O-methyltransferase"/>
    <property type="match status" value="1"/>
</dbReference>
<dbReference type="GO" id="GO:0032259">
    <property type="term" value="P:methylation"/>
    <property type="evidence" value="ECO:0007669"/>
    <property type="project" value="UniProtKB-KW"/>
</dbReference>
<name>A0A1Q3C4B1_CEPFO</name>
<dbReference type="Pfam" id="PF08100">
    <property type="entry name" value="Dimerisation"/>
    <property type="match status" value="1"/>
</dbReference>
<keyword evidence="2" id="KW-0808">Transferase</keyword>
<dbReference type="InterPro" id="IPR036390">
    <property type="entry name" value="WH_DNA-bd_sf"/>
</dbReference>
<dbReference type="InterPro" id="IPR036388">
    <property type="entry name" value="WH-like_DNA-bd_sf"/>
</dbReference>
<evidence type="ECO:0000256" key="2">
    <source>
        <dbReference type="ARBA" id="ARBA00022679"/>
    </source>
</evidence>
<dbReference type="SUPFAM" id="SSF46785">
    <property type="entry name" value="Winged helix' DNA-binding domain"/>
    <property type="match status" value="1"/>
</dbReference>
<proteinExistence type="predicted"/>
<dbReference type="GO" id="GO:0046983">
    <property type="term" value="F:protein dimerization activity"/>
    <property type="evidence" value="ECO:0007669"/>
    <property type="project" value="InterPro"/>
</dbReference>
<evidence type="ECO:0000256" key="1">
    <source>
        <dbReference type="ARBA" id="ARBA00022603"/>
    </source>
</evidence>
<evidence type="ECO:0000313" key="8">
    <source>
        <dbReference type="Proteomes" id="UP000187406"/>
    </source>
</evidence>
<reference evidence="8" key="1">
    <citation type="submission" date="2016-04" db="EMBL/GenBank/DDBJ databases">
        <title>Cephalotus genome sequencing.</title>
        <authorList>
            <person name="Fukushima K."/>
            <person name="Hasebe M."/>
            <person name="Fang X."/>
        </authorList>
    </citation>
    <scope>NUCLEOTIDE SEQUENCE [LARGE SCALE GENOMIC DNA]</scope>
    <source>
        <strain evidence="8">cv. St1</strain>
    </source>
</reference>
<dbReference type="InterPro" id="IPR012967">
    <property type="entry name" value="COMT_dimerisation"/>
</dbReference>
<evidence type="ECO:0000256" key="3">
    <source>
        <dbReference type="ARBA" id="ARBA00022691"/>
    </source>
</evidence>
<dbReference type="PIRSF" id="PIRSF005739">
    <property type="entry name" value="O-mtase"/>
    <property type="match status" value="1"/>
</dbReference>
<dbReference type="AlphaFoldDB" id="A0A1Q3C4B1"/>
<dbReference type="Gene3D" id="3.40.50.150">
    <property type="entry name" value="Vaccinia Virus protein VP39"/>
    <property type="match status" value="1"/>
</dbReference>
<gene>
    <name evidence="7" type="ORF">CFOL_v3_18595</name>
</gene>
<comment type="caution">
    <text evidence="7">The sequence shown here is derived from an EMBL/GenBank/DDBJ whole genome shotgun (WGS) entry which is preliminary data.</text>
</comment>